<name>A0A2R6B0M1_9ARCH</name>
<accession>A0A2R6B0M1</accession>
<comment type="caution">
    <text evidence="1">The sequence shown here is derived from an EMBL/GenBank/DDBJ whole genome shotgun (WGS) entry which is preliminary data.</text>
</comment>
<dbReference type="EMBL" id="NEXE01000011">
    <property type="protein sequence ID" value="PSN92048.1"/>
    <property type="molecule type" value="Genomic_DNA"/>
</dbReference>
<dbReference type="Proteomes" id="UP000240322">
    <property type="component" value="Unassembled WGS sequence"/>
</dbReference>
<gene>
    <name evidence="1" type="ORF">B9Q03_02245</name>
</gene>
<evidence type="ECO:0000313" key="2">
    <source>
        <dbReference type="Proteomes" id="UP000240322"/>
    </source>
</evidence>
<proteinExistence type="predicted"/>
<protein>
    <submittedName>
        <fullName evidence="1">Uncharacterized protein</fullName>
    </submittedName>
</protein>
<organism evidence="1 2">
    <name type="scientific">Candidatus Marsarchaeota G2 archaeon OSP_D</name>
    <dbReference type="NCBI Taxonomy" id="1978157"/>
    <lineage>
        <taxon>Archaea</taxon>
        <taxon>Candidatus Marsarchaeota</taxon>
        <taxon>Candidatus Marsarchaeota group 2</taxon>
    </lineage>
</organism>
<reference evidence="1 2" key="1">
    <citation type="submission" date="2017-04" db="EMBL/GenBank/DDBJ databases">
        <title>Novel microbial lineages endemic to geothermal iron-oxide mats fill important gaps in the evolutionary history of Archaea.</title>
        <authorList>
            <person name="Jay Z.J."/>
            <person name="Beam J.P."/>
            <person name="Dlakic M."/>
            <person name="Rusch D.B."/>
            <person name="Kozubal M.A."/>
            <person name="Inskeep W.P."/>
        </authorList>
    </citation>
    <scope>NUCLEOTIDE SEQUENCE [LARGE SCALE GENOMIC DNA]</scope>
    <source>
        <strain evidence="1">OSP_D</strain>
    </source>
</reference>
<evidence type="ECO:0000313" key="1">
    <source>
        <dbReference type="EMBL" id="PSN92048.1"/>
    </source>
</evidence>
<sequence length="82" mass="9795">MELEEDFAQLSMEELRKRIKTVERHVEVAEQDFYEKRNAYKKRPNDTNLAFLLTTAETVVDRYSRLVEAYRELVSRLEAKPS</sequence>
<dbReference type="AlphaFoldDB" id="A0A2R6B0M1"/>